<comment type="caution">
    <text evidence="3">The sequence shown here is derived from an EMBL/GenBank/DDBJ whole genome shotgun (WGS) entry which is preliminary data.</text>
</comment>
<dbReference type="AlphaFoldDB" id="A0ABD5ZNZ5"/>
<evidence type="ECO:0000313" key="3">
    <source>
        <dbReference type="EMBL" id="MFC7235173.1"/>
    </source>
</evidence>
<protein>
    <submittedName>
        <fullName evidence="3">SDR family NAD(P)-dependent oxidoreductase</fullName>
        <ecNumber evidence="3">1.1.1.-</ecNumber>
    </submittedName>
</protein>
<dbReference type="EMBL" id="JBHTAP010000001">
    <property type="protein sequence ID" value="MFC7235173.1"/>
    <property type="molecule type" value="Genomic_DNA"/>
</dbReference>
<dbReference type="FunFam" id="3.40.50.720:FF:000084">
    <property type="entry name" value="Short-chain dehydrogenase reductase"/>
    <property type="match status" value="1"/>
</dbReference>
<dbReference type="Pfam" id="PF13561">
    <property type="entry name" value="adh_short_C2"/>
    <property type="match status" value="1"/>
</dbReference>
<dbReference type="PANTHER" id="PTHR24321:SF8">
    <property type="entry name" value="ESTRADIOL 17-BETA-DEHYDROGENASE 8-RELATED"/>
    <property type="match status" value="1"/>
</dbReference>
<dbReference type="Proteomes" id="UP001596398">
    <property type="component" value="Unassembled WGS sequence"/>
</dbReference>
<dbReference type="GO" id="GO:0016491">
    <property type="term" value="F:oxidoreductase activity"/>
    <property type="evidence" value="ECO:0007669"/>
    <property type="project" value="UniProtKB-KW"/>
</dbReference>
<keyword evidence="2 3" id="KW-0560">Oxidoreductase</keyword>
<evidence type="ECO:0000256" key="2">
    <source>
        <dbReference type="ARBA" id="ARBA00023002"/>
    </source>
</evidence>
<dbReference type="EC" id="1.1.1.-" evidence="3"/>
<dbReference type="PANTHER" id="PTHR24321">
    <property type="entry name" value="DEHYDROGENASES, SHORT CHAIN"/>
    <property type="match status" value="1"/>
</dbReference>
<proteinExistence type="inferred from homology"/>
<dbReference type="NCBIfam" id="NF005559">
    <property type="entry name" value="PRK07231.1"/>
    <property type="match status" value="1"/>
</dbReference>
<evidence type="ECO:0000256" key="1">
    <source>
        <dbReference type="ARBA" id="ARBA00006484"/>
    </source>
</evidence>
<gene>
    <name evidence="3" type="ORF">ACFQJ4_07575</name>
</gene>
<dbReference type="SUPFAM" id="SSF51735">
    <property type="entry name" value="NAD(P)-binding Rossmann-fold domains"/>
    <property type="match status" value="1"/>
</dbReference>
<comment type="similarity">
    <text evidence="1">Belongs to the short-chain dehydrogenases/reductases (SDR) family.</text>
</comment>
<dbReference type="GeneID" id="79266858"/>
<dbReference type="Gene3D" id="3.40.50.720">
    <property type="entry name" value="NAD(P)-binding Rossmann-like Domain"/>
    <property type="match status" value="1"/>
</dbReference>
<dbReference type="CDD" id="cd05233">
    <property type="entry name" value="SDR_c"/>
    <property type="match status" value="1"/>
</dbReference>
<name>A0ABD5ZNZ5_9EURY</name>
<evidence type="ECO:0000313" key="4">
    <source>
        <dbReference type="Proteomes" id="UP001596398"/>
    </source>
</evidence>
<reference evidence="3 4" key="1">
    <citation type="journal article" date="2019" name="Int. J. Syst. Evol. Microbiol.">
        <title>The Global Catalogue of Microorganisms (GCM) 10K type strain sequencing project: providing services to taxonomists for standard genome sequencing and annotation.</title>
        <authorList>
            <consortium name="The Broad Institute Genomics Platform"/>
            <consortium name="The Broad Institute Genome Sequencing Center for Infectious Disease"/>
            <person name="Wu L."/>
            <person name="Ma J."/>
        </authorList>
    </citation>
    <scope>NUCLEOTIDE SEQUENCE [LARGE SCALE GENOMIC DNA]</scope>
    <source>
        <strain evidence="3 4">DT85</strain>
    </source>
</reference>
<dbReference type="PRINTS" id="PR00080">
    <property type="entry name" value="SDRFAMILY"/>
</dbReference>
<keyword evidence="4" id="KW-1185">Reference proteome</keyword>
<sequence length="255" mass="27052">MRHEGRTVFVTGAGQGIGESAAKRFAEEGAFVVVTDVNSETGPGTVADINDGDYAGEAEFTELDVTDSEAFHAAVDATVEEYGLDTVVNNAGVGHPPADIEDTDQSVFDFVFDVNVRGVWNGCHAALPHLKEQGSGNIVNIGSLASFYGLPKQGVYSLTKGAVMNFTRAVAAEAGRSGVRCNAVCPAFTDTELGQQFFASREDPEKAREIMLKRYPLGRLGKPEEIADAIEFLASDRASYITGEGLRVDGGFSTS</sequence>
<dbReference type="PRINTS" id="PR00081">
    <property type="entry name" value="GDHRDH"/>
</dbReference>
<dbReference type="InterPro" id="IPR036291">
    <property type="entry name" value="NAD(P)-bd_dom_sf"/>
</dbReference>
<dbReference type="RefSeq" id="WP_276233308.1">
    <property type="nucleotide sequence ID" value="NZ_CP119802.1"/>
</dbReference>
<dbReference type="InterPro" id="IPR002347">
    <property type="entry name" value="SDR_fam"/>
</dbReference>
<organism evidence="3 4">
    <name type="scientific">Halosegnis marinus</name>
    <dbReference type="NCBI Taxonomy" id="3034023"/>
    <lineage>
        <taxon>Archaea</taxon>
        <taxon>Methanobacteriati</taxon>
        <taxon>Methanobacteriota</taxon>
        <taxon>Stenosarchaea group</taxon>
        <taxon>Halobacteria</taxon>
        <taxon>Halobacteriales</taxon>
        <taxon>Natronomonadaceae</taxon>
        <taxon>Halosegnis</taxon>
    </lineage>
</organism>
<accession>A0ABD5ZNZ5</accession>